<gene>
    <name evidence="2" type="ORF">M0R88_00850</name>
</gene>
<feature type="transmembrane region" description="Helical" evidence="1">
    <location>
        <begin position="21"/>
        <end position="42"/>
    </location>
</feature>
<keyword evidence="1" id="KW-0472">Membrane</keyword>
<evidence type="ECO:0000313" key="3">
    <source>
        <dbReference type="Proteomes" id="UP000830434"/>
    </source>
</evidence>
<dbReference type="EMBL" id="CP096658">
    <property type="protein sequence ID" value="UPW00666.1"/>
    <property type="molecule type" value="Genomic_DNA"/>
</dbReference>
<protein>
    <submittedName>
        <fullName evidence="2">Uncharacterized protein</fullName>
    </submittedName>
</protein>
<dbReference type="RefSeq" id="WP_248655076.1">
    <property type="nucleotide sequence ID" value="NZ_CP096658.1"/>
</dbReference>
<keyword evidence="1" id="KW-0812">Transmembrane</keyword>
<dbReference type="Proteomes" id="UP000830434">
    <property type="component" value="Chromosome"/>
</dbReference>
<reference evidence="2" key="1">
    <citation type="submission" date="2022-04" db="EMBL/GenBank/DDBJ databases">
        <title>Diverse halophilic archaea isolated from saline environments.</title>
        <authorList>
            <person name="Cui H.-L."/>
        </authorList>
    </citation>
    <scope>NUCLEOTIDE SEQUENCE</scope>
    <source>
        <strain evidence="2">XZYJT40</strain>
    </source>
</reference>
<accession>A0A8U0IIZ5</accession>
<dbReference type="GeneID" id="72188359"/>
<keyword evidence="1" id="KW-1133">Transmembrane helix</keyword>
<name>A0A8U0IIZ5_9EURY</name>
<keyword evidence="3" id="KW-1185">Reference proteome</keyword>
<proteinExistence type="predicted"/>
<evidence type="ECO:0000313" key="2">
    <source>
        <dbReference type="EMBL" id="UPW00666.1"/>
    </source>
</evidence>
<organism evidence="2 3">
    <name type="scientific">Halorussus gelatinilyticus</name>
    <dbReference type="NCBI Taxonomy" id="2937524"/>
    <lineage>
        <taxon>Archaea</taxon>
        <taxon>Methanobacteriati</taxon>
        <taxon>Methanobacteriota</taxon>
        <taxon>Stenosarchaea group</taxon>
        <taxon>Halobacteria</taxon>
        <taxon>Halobacteriales</taxon>
        <taxon>Haladaptataceae</taxon>
        <taxon>Halorussus</taxon>
    </lineage>
</organism>
<evidence type="ECO:0000256" key="1">
    <source>
        <dbReference type="SAM" id="Phobius"/>
    </source>
</evidence>
<dbReference type="KEGG" id="haxz:M0R88_00850"/>
<dbReference type="AlphaFoldDB" id="A0A8U0IIZ5"/>
<sequence>MDGRLSDVAGGMVPDGTRGRVLLAVLVVASLASLGVVGYRLADPGAHADHDLDFGESPDEIAFDALSQLDHRDYAVEWRIPLAPDDAGESGDDADAESSASHDYRVFLSAAVEGSQNRIRTQSGGTVLFADETCRWSVRSRAPETDGPDRCDPDRRLTSFYGLPADWSAVRRPDANVSVVRENDSTLVLRVNDTDAAYYLQTGTRKITDGAFARERGLRANLTLVVDKEGGHLRRLVFGQSALSQTDGENRTREHGRTVYAFSKWNRVTVERPDWAGYSLQEFLVDATR</sequence>